<evidence type="ECO:0000256" key="1">
    <source>
        <dbReference type="ARBA" id="ARBA00004340"/>
    </source>
</evidence>
<keyword evidence="3" id="KW-0964">Secreted</keyword>
<feature type="domain" description="Crinkler effector protein N-terminal" evidence="4">
    <location>
        <begin position="4"/>
        <end position="112"/>
    </location>
</feature>
<dbReference type="AlphaFoldDB" id="A0A8A1V5Q0"/>
<sequence>MVKLSLQCAVVDQAGSSFDVEIDDSAKVSKLKKVIKEENPATITCDAKDLQLFLAKKDDAWLDGAGAAAVELDEHGHPQGCVQMDPTLWVKNPKHFGDNFQPGEGQVHVLVVVPEGVVGSASETSKMDFVVDKVSKLYEHSVLSKRTRYVHSEMSSSKGNKLVKELKIRVTPVDAVPFTGGSPTPVEEFEWIKGRTEEQQSGRYRDYVEANIGDVLRNNKLCVFSVEKGANILSVEVPGCDVDLAGRTDMIVLSAIVQKFPHYLPHLPGVKMLIEVKREVKSASEFQALSELIAMDFIVDESVMALLTNLTNHWEFLWVSNKSNNRPIIATTTLTTPGEAFEVIRTLLAQSSTADADIMLPCLAEPVKRRKLNQMLPFIGEASGDGIRESIERYYDIASCLGPDFDMARAVARQVTRSIPTLSYFS</sequence>
<accession>A0A8A1V5Q0</accession>
<comment type="subcellular location">
    <subcellularLocation>
        <location evidence="1">Host cell</location>
    </subcellularLocation>
    <subcellularLocation>
        <location evidence="2">Secreted</location>
    </subcellularLocation>
</comment>
<dbReference type="InterPro" id="IPR045379">
    <property type="entry name" value="Crinkler_N"/>
</dbReference>
<evidence type="ECO:0000313" key="5">
    <source>
        <dbReference type="EMBL" id="QST87869.1"/>
    </source>
</evidence>
<dbReference type="Pfam" id="PF20147">
    <property type="entry name" value="Crinkler"/>
    <property type="match status" value="1"/>
</dbReference>
<proteinExistence type="evidence at transcript level"/>
<gene>
    <name evidence="5" type="primary">CRN83_152</name>
</gene>
<dbReference type="EMBL" id="MW655885">
    <property type="protein sequence ID" value="QST87869.1"/>
    <property type="molecule type" value="mRNA"/>
</dbReference>
<reference evidence="5" key="1">
    <citation type="journal article" date="2021" name="Mol. Plant Microbe Interact.">
        <title>A Conserved Oomycete CRN Effector Targets Tomato TCP14-2 to Enhance Virulence.</title>
        <authorList>
            <person name="Stam R."/>
            <person name="Motion G.B."/>
            <person name="Martinez-Heredia V."/>
            <person name="Boevink P.C."/>
            <person name="Huitema E."/>
        </authorList>
    </citation>
    <scope>NUCLEOTIDE SEQUENCE</scope>
</reference>
<evidence type="ECO:0000256" key="3">
    <source>
        <dbReference type="ARBA" id="ARBA00022525"/>
    </source>
</evidence>
<evidence type="ECO:0000256" key="2">
    <source>
        <dbReference type="ARBA" id="ARBA00004613"/>
    </source>
</evidence>
<protein>
    <submittedName>
        <fullName evidence="5">CRN83_152 protein</fullName>
    </submittedName>
</protein>
<evidence type="ECO:0000259" key="4">
    <source>
        <dbReference type="Pfam" id="PF20147"/>
    </source>
</evidence>
<dbReference type="GO" id="GO:0005576">
    <property type="term" value="C:extracellular region"/>
    <property type="evidence" value="ECO:0007669"/>
    <property type="project" value="UniProtKB-SubCell"/>
</dbReference>
<organism evidence="5">
    <name type="scientific">Phytophthora capsici</name>
    <dbReference type="NCBI Taxonomy" id="4784"/>
    <lineage>
        <taxon>Eukaryota</taxon>
        <taxon>Sar</taxon>
        <taxon>Stramenopiles</taxon>
        <taxon>Oomycota</taxon>
        <taxon>Peronosporomycetes</taxon>
        <taxon>Peronosporales</taxon>
        <taxon>Peronosporaceae</taxon>
        <taxon>Phytophthora</taxon>
    </lineage>
</organism>
<feature type="non-terminal residue" evidence="5">
    <location>
        <position position="426"/>
    </location>
</feature>
<dbReference type="GO" id="GO:0043657">
    <property type="term" value="C:host cell"/>
    <property type="evidence" value="ECO:0007669"/>
    <property type="project" value="UniProtKB-SubCell"/>
</dbReference>
<name>A0A8A1V5Q0_PHYCP</name>